<dbReference type="AlphaFoldDB" id="A0A151CFL0"/>
<evidence type="ECO:0000256" key="4">
    <source>
        <dbReference type="ARBA" id="ARBA00044042"/>
    </source>
</evidence>
<dbReference type="NCBIfam" id="TIGR02195">
    <property type="entry name" value="heptsyl_trn_II"/>
    <property type="match status" value="1"/>
</dbReference>
<proteinExistence type="inferred from homology"/>
<accession>A0A151CFL0</accession>
<dbReference type="InterPro" id="IPR051199">
    <property type="entry name" value="LPS_LOS_Heptosyltrfase"/>
</dbReference>
<keyword evidence="7" id="KW-1185">Reference proteome</keyword>
<comment type="catalytic activity">
    <reaction evidence="5">
        <text>an L-alpha-D-Hep-(1-&gt;5)-[alpha-Kdo-(2-&gt;4)]-alpha-Kdo-(2-&gt;6)-lipid A + ADP-L-glycero-beta-D-manno-heptose = an L-alpha-D-Hep-(1-&gt;3)-L-alpha-D-Hep-(1-&gt;5)-[alpha-Kdo-(2-&gt;4)]-alpha-Kdo-(2-&gt;6)-lipid A + ADP + H(+)</text>
        <dbReference type="Rhea" id="RHEA:74071"/>
        <dbReference type="ChEBI" id="CHEBI:15378"/>
        <dbReference type="ChEBI" id="CHEBI:61506"/>
        <dbReference type="ChEBI" id="CHEBI:193068"/>
        <dbReference type="ChEBI" id="CHEBI:193069"/>
        <dbReference type="ChEBI" id="CHEBI:456216"/>
        <dbReference type="EC" id="2.4.99.24"/>
    </reaction>
</comment>
<dbReference type="Gene3D" id="3.40.50.2000">
    <property type="entry name" value="Glycogen Phosphorylase B"/>
    <property type="match status" value="2"/>
</dbReference>
<evidence type="ECO:0000256" key="1">
    <source>
        <dbReference type="ARBA" id="ARBA00022676"/>
    </source>
</evidence>
<dbReference type="EC" id="2.4.99.24" evidence="4"/>
<dbReference type="Proteomes" id="UP000075359">
    <property type="component" value="Unassembled WGS sequence"/>
</dbReference>
<evidence type="ECO:0000256" key="2">
    <source>
        <dbReference type="ARBA" id="ARBA00022679"/>
    </source>
</evidence>
<comment type="similarity">
    <text evidence="3">Belongs to the glycosyltransferase 9 family.</text>
</comment>
<dbReference type="Pfam" id="PF01075">
    <property type="entry name" value="Glyco_transf_9"/>
    <property type="match status" value="1"/>
</dbReference>
<dbReference type="PANTHER" id="PTHR30160:SF7">
    <property type="entry name" value="ADP-HEPTOSE--LPS HEPTOSYLTRANSFERASE 2"/>
    <property type="match status" value="1"/>
</dbReference>
<dbReference type="InterPro" id="IPR011910">
    <property type="entry name" value="RfaF"/>
</dbReference>
<evidence type="ECO:0000313" key="7">
    <source>
        <dbReference type="Proteomes" id="UP000075359"/>
    </source>
</evidence>
<dbReference type="OrthoDB" id="9797795at2"/>
<keyword evidence="1" id="KW-0328">Glycosyltransferase</keyword>
<dbReference type="PANTHER" id="PTHR30160">
    <property type="entry name" value="TETRAACYLDISACCHARIDE 4'-KINASE-RELATED"/>
    <property type="match status" value="1"/>
</dbReference>
<evidence type="ECO:0000256" key="5">
    <source>
        <dbReference type="ARBA" id="ARBA00047503"/>
    </source>
</evidence>
<name>A0A151CFL0_9BACT</name>
<gene>
    <name evidence="6" type="ORF">AS592_05855</name>
</gene>
<comment type="caution">
    <text evidence="6">The sequence shown here is derived from an EMBL/GenBank/DDBJ whole genome shotgun (WGS) entry which is preliminary data.</text>
</comment>
<reference evidence="6 7" key="1">
    <citation type="submission" date="2015-11" db="EMBL/GenBank/DDBJ databases">
        <title>Draft genome of Sulfurovum riftiae 1812E, a member of the Epsilonproteobacteria isolated from the tube of the deep-sea hydrothermal vent tubewom Riftia pachyptila.</title>
        <authorList>
            <person name="Vetriani C."/>
            <person name="Giovannelli D."/>
        </authorList>
    </citation>
    <scope>NUCLEOTIDE SEQUENCE [LARGE SCALE GENOMIC DNA]</scope>
    <source>
        <strain evidence="6 7">1812E</strain>
    </source>
</reference>
<evidence type="ECO:0000313" key="6">
    <source>
        <dbReference type="EMBL" id="KYJ86318.1"/>
    </source>
</evidence>
<dbReference type="RefSeq" id="WP_067331185.1">
    <property type="nucleotide sequence ID" value="NZ_LNKT01000034.1"/>
</dbReference>
<dbReference type="EMBL" id="LNKT01000034">
    <property type="protein sequence ID" value="KYJ86318.1"/>
    <property type="molecule type" value="Genomic_DNA"/>
</dbReference>
<protein>
    <recommendedName>
        <fullName evidence="4">lipopolysaccharide heptosyltransferase II</fullName>
        <ecNumber evidence="4">2.4.99.24</ecNumber>
    </recommendedName>
</protein>
<sequence length="314" mass="35581">MRLLIELPTWLGDAVMATPAIENIVEAYPECELVLFGSFLSTQLFLEHPNVTKIIVDKSRNWGNRYLNLYKYAGEIGRVDIALSFRSNFGTKFLFWFLDASQKCIYRKEKNIERHQVLRYNDFINSCLGLQTAPGNLKIHQKQMSLEKRGRKTVGINPGATYGSAKRWYPEKFAEVAISLSEQYDIVIFGGPNETDIASDIEKGLQKKNLTNYTNLAGQTNIPELIRKISELDLFITGDSGPMHVAAAFQVPTVALFGPTKDKETNQWKNPNGIIVKKEMACAPCMKRTCPLKHHECMKFIEAKDVLNAVRELT</sequence>
<keyword evidence="2 6" id="KW-0808">Transferase</keyword>
<dbReference type="SUPFAM" id="SSF53756">
    <property type="entry name" value="UDP-Glycosyltransferase/glycogen phosphorylase"/>
    <property type="match status" value="1"/>
</dbReference>
<organism evidence="6 7">
    <name type="scientific">Sulfurovum riftiae</name>
    <dbReference type="NCBI Taxonomy" id="1630136"/>
    <lineage>
        <taxon>Bacteria</taxon>
        <taxon>Pseudomonadati</taxon>
        <taxon>Campylobacterota</taxon>
        <taxon>Epsilonproteobacteria</taxon>
        <taxon>Campylobacterales</taxon>
        <taxon>Sulfurovaceae</taxon>
        <taxon>Sulfurovum</taxon>
    </lineage>
</organism>
<dbReference type="InterPro" id="IPR002201">
    <property type="entry name" value="Glyco_trans_9"/>
</dbReference>
<dbReference type="CDD" id="cd03789">
    <property type="entry name" value="GT9_LPS_heptosyltransferase"/>
    <property type="match status" value="1"/>
</dbReference>
<evidence type="ECO:0000256" key="3">
    <source>
        <dbReference type="ARBA" id="ARBA00043995"/>
    </source>
</evidence>
<dbReference type="STRING" id="1630136.AS592_05855"/>
<dbReference type="GO" id="GO:0009244">
    <property type="term" value="P:lipopolysaccharide core region biosynthetic process"/>
    <property type="evidence" value="ECO:0007669"/>
    <property type="project" value="TreeGrafter"/>
</dbReference>
<dbReference type="GO" id="GO:0008713">
    <property type="term" value="F:ADP-heptose-lipopolysaccharide heptosyltransferase activity"/>
    <property type="evidence" value="ECO:0007669"/>
    <property type="project" value="UniProtKB-EC"/>
</dbReference>
<dbReference type="GO" id="GO:0005829">
    <property type="term" value="C:cytosol"/>
    <property type="evidence" value="ECO:0007669"/>
    <property type="project" value="TreeGrafter"/>
</dbReference>